<gene>
    <name evidence="4 6" type="primary">msrA</name>
    <name evidence="6" type="ORF">P0Y65_07900</name>
</gene>
<organism evidence="6 7">
    <name type="scientific">Candidatus Devosia phytovorans</name>
    <dbReference type="NCBI Taxonomy" id="3121372"/>
    <lineage>
        <taxon>Bacteria</taxon>
        <taxon>Pseudomonadati</taxon>
        <taxon>Pseudomonadota</taxon>
        <taxon>Alphaproteobacteria</taxon>
        <taxon>Hyphomicrobiales</taxon>
        <taxon>Devosiaceae</taxon>
        <taxon>Devosia</taxon>
    </lineage>
</organism>
<dbReference type="NCBIfam" id="TIGR00401">
    <property type="entry name" value="msrA"/>
    <property type="match status" value="1"/>
</dbReference>
<dbReference type="SUPFAM" id="SSF55068">
    <property type="entry name" value="Peptide methionine sulfoxide reductase"/>
    <property type="match status" value="1"/>
</dbReference>
<comment type="catalytic activity">
    <reaction evidence="3 4">
        <text>[thioredoxin]-disulfide + L-methionine + H2O = L-methionine (S)-S-oxide + [thioredoxin]-dithiol</text>
        <dbReference type="Rhea" id="RHEA:19993"/>
        <dbReference type="Rhea" id="RHEA-COMP:10698"/>
        <dbReference type="Rhea" id="RHEA-COMP:10700"/>
        <dbReference type="ChEBI" id="CHEBI:15377"/>
        <dbReference type="ChEBI" id="CHEBI:29950"/>
        <dbReference type="ChEBI" id="CHEBI:50058"/>
        <dbReference type="ChEBI" id="CHEBI:57844"/>
        <dbReference type="ChEBI" id="CHEBI:58772"/>
        <dbReference type="EC" id="1.8.4.11"/>
    </reaction>
</comment>
<name>A0AAJ6B1F8_9HYPH</name>
<dbReference type="AlphaFoldDB" id="A0AAJ6B1F8"/>
<evidence type="ECO:0000259" key="5">
    <source>
        <dbReference type="Pfam" id="PF01625"/>
    </source>
</evidence>
<dbReference type="EC" id="1.8.4.11" evidence="4"/>
<dbReference type="InterPro" id="IPR036509">
    <property type="entry name" value="Met_Sox_Rdtase_MsrA_sf"/>
</dbReference>
<keyword evidence="1 4" id="KW-0560">Oxidoreductase</keyword>
<dbReference type="Gene3D" id="3.30.1060.10">
    <property type="entry name" value="Peptide methionine sulphoxide reductase MsrA"/>
    <property type="match status" value="1"/>
</dbReference>
<evidence type="ECO:0000256" key="4">
    <source>
        <dbReference type="HAMAP-Rule" id="MF_01401"/>
    </source>
</evidence>
<dbReference type="HAMAP" id="MF_01401">
    <property type="entry name" value="MsrA"/>
    <property type="match status" value="1"/>
</dbReference>
<accession>A0AAJ6B1F8</accession>
<reference evidence="6" key="1">
    <citation type="submission" date="2023-03" db="EMBL/GenBank/DDBJ databases">
        <title>Andean soil-derived lignocellulolytic bacterial consortium as a source of novel taxa and putative plastic-active enzymes.</title>
        <authorList>
            <person name="Diaz-Garcia L."/>
            <person name="Chuvochina M."/>
            <person name="Feuerriegel G."/>
            <person name="Bunk B."/>
            <person name="Sproer C."/>
            <person name="Streit W.R."/>
            <person name="Rodriguez L.M."/>
            <person name="Overmann J."/>
            <person name="Jimenez D.J."/>
        </authorList>
    </citation>
    <scope>NUCLEOTIDE SEQUENCE</scope>
    <source>
        <strain evidence="6">MAG 4196</strain>
    </source>
</reference>
<dbReference type="EMBL" id="CP119312">
    <property type="protein sequence ID" value="WEK06755.1"/>
    <property type="molecule type" value="Genomic_DNA"/>
</dbReference>
<evidence type="ECO:0000256" key="3">
    <source>
        <dbReference type="ARBA" id="ARBA00048782"/>
    </source>
</evidence>
<evidence type="ECO:0000256" key="1">
    <source>
        <dbReference type="ARBA" id="ARBA00023002"/>
    </source>
</evidence>
<proteinExistence type="inferred from homology"/>
<dbReference type="InterPro" id="IPR002569">
    <property type="entry name" value="Met_Sox_Rdtase_MsrA_dom"/>
</dbReference>
<comment type="catalytic activity">
    <reaction evidence="2 4">
        <text>L-methionyl-[protein] + [thioredoxin]-disulfide + H2O = L-methionyl-(S)-S-oxide-[protein] + [thioredoxin]-dithiol</text>
        <dbReference type="Rhea" id="RHEA:14217"/>
        <dbReference type="Rhea" id="RHEA-COMP:10698"/>
        <dbReference type="Rhea" id="RHEA-COMP:10700"/>
        <dbReference type="Rhea" id="RHEA-COMP:12313"/>
        <dbReference type="Rhea" id="RHEA-COMP:12315"/>
        <dbReference type="ChEBI" id="CHEBI:15377"/>
        <dbReference type="ChEBI" id="CHEBI:16044"/>
        <dbReference type="ChEBI" id="CHEBI:29950"/>
        <dbReference type="ChEBI" id="CHEBI:44120"/>
        <dbReference type="ChEBI" id="CHEBI:50058"/>
        <dbReference type="EC" id="1.8.4.11"/>
    </reaction>
</comment>
<feature type="domain" description="Peptide methionine sulphoxide reductase MsrA" evidence="5">
    <location>
        <begin position="40"/>
        <end position="190"/>
    </location>
</feature>
<evidence type="ECO:0000256" key="2">
    <source>
        <dbReference type="ARBA" id="ARBA00047806"/>
    </source>
</evidence>
<dbReference type="PANTHER" id="PTHR43774">
    <property type="entry name" value="PEPTIDE METHIONINE SULFOXIDE REDUCTASE"/>
    <property type="match status" value="1"/>
</dbReference>
<sequence length="222" mass="24099">MLILPALAFGLWSKPVQAQEEPVEIAPPSTQLAESGTSATAVFAGGCFWGVQGVFQHVKGVTQAVSGYSGGSAETATYDLTTRGDTGHAETVEVTYDPAVVSYGELLQIYFSVAHNPTQLNFQGPDHGTQYRSTIFPVDDEQAAYAKAYIDELTAAGRFDGPIVTTIEPFEAFYPAEQYHQDFLTLNPTWPYIVVNDLPKIEALKQLFPGEYRADPVLVGTL</sequence>
<evidence type="ECO:0000313" key="7">
    <source>
        <dbReference type="Proteomes" id="UP001217476"/>
    </source>
</evidence>
<protein>
    <recommendedName>
        <fullName evidence="4">Peptide methionine sulfoxide reductase MsrA</fullName>
        <shortName evidence="4">Protein-methionine-S-oxide reductase</shortName>
        <ecNumber evidence="4">1.8.4.11</ecNumber>
    </recommendedName>
    <alternativeName>
        <fullName evidence="4">Peptide-methionine (S)-S-oxide reductase</fullName>
        <shortName evidence="4">Peptide Met(O) reductase</shortName>
    </alternativeName>
</protein>
<dbReference type="Pfam" id="PF01625">
    <property type="entry name" value="PMSR"/>
    <property type="match status" value="1"/>
</dbReference>
<feature type="active site" evidence="4">
    <location>
        <position position="47"/>
    </location>
</feature>
<evidence type="ECO:0000313" key="6">
    <source>
        <dbReference type="EMBL" id="WEK06755.1"/>
    </source>
</evidence>
<dbReference type="Proteomes" id="UP001217476">
    <property type="component" value="Chromosome"/>
</dbReference>
<comment type="function">
    <text evidence="4">Has an important function as a repair enzyme for proteins that have been inactivated by oxidation. Catalyzes the reversible oxidation-reduction of methionine sulfoxide in proteins to methionine.</text>
</comment>
<dbReference type="GO" id="GO:0008113">
    <property type="term" value="F:peptide-methionine (S)-S-oxide reductase activity"/>
    <property type="evidence" value="ECO:0007669"/>
    <property type="project" value="UniProtKB-UniRule"/>
</dbReference>
<dbReference type="PANTHER" id="PTHR43774:SF1">
    <property type="entry name" value="PEPTIDE METHIONINE SULFOXIDE REDUCTASE MSRA 2"/>
    <property type="match status" value="1"/>
</dbReference>
<comment type="similarity">
    <text evidence="4">Belongs to the MsrA Met sulfoxide reductase family.</text>
</comment>